<comment type="caution">
    <text evidence="3">The sequence shown here is derived from an EMBL/GenBank/DDBJ whole genome shotgun (WGS) entry which is preliminary data.</text>
</comment>
<dbReference type="AlphaFoldDB" id="A0A8I1DC23"/>
<evidence type="ECO:0000256" key="1">
    <source>
        <dbReference type="ARBA" id="ARBA00007637"/>
    </source>
</evidence>
<dbReference type="SUPFAM" id="SSF51735">
    <property type="entry name" value="NAD(P)-binding Rossmann-fold domains"/>
    <property type="match status" value="1"/>
</dbReference>
<organism evidence="3 4">
    <name type="scientific">Thermoactinomyces intermedius</name>
    <dbReference type="NCBI Taxonomy" id="2024"/>
    <lineage>
        <taxon>Bacteria</taxon>
        <taxon>Bacillati</taxon>
        <taxon>Bacillota</taxon>
        <taxon>Bacilli</taxon>
        <taxon>Bacillales</taxon>
        <taxon>Thermoactinomycetaceae</taxon>
        <taxon>Thermoactinomyces</taxon>
    </lineage>
</organism>
<dbReference type="Pfam" id="PF01370">
    <property type="entry name" value="Epimerase"/>
    <property type="match status" value="1"/>
</dbReference>
<proteinExistence type="inferred from homology"/>
<evidence type="ECO:0000259" key="2">
    <source>
        <dbReference type="Pfam" id="PF01370"/>
    </source>
</evidence>
<dbReference type="InterPro" id="IPR001509">
    <property type="entry name" value="Epimerase_deHydtase"/>
</dbReference>
<gene>
    <name evidence="3" type="ORF">I8U20_06695</name>
</gene>
<evidence type="ECO:0000313" key="3">
    <source>
        <dbReference type="EMBL" id="MBH8595018.1"/>
    </source>
</evidence>
<dbReference type="CDD" id="cd05256">
    <property type="entry name" value="UDP_AE_SDR_e"/>
    <property type="match status" value="1"/>
</dbReference>
<protein>
    <submittedName>
        <fullName evidence="3">SDR family oxidoreductase</fullName>
    </submittedName>
</protein>
<reference evidence="3 4" key="1">
    <citation type="submission" date="2020-12" db="EMBL/GenBank/DDBJ databases">
        <title>WGS of Thermoactinomyces spp.</title>
        <authorList>
            <person name="Cheng K."/>
        </authorList>
    </citation>
    <scope>NUCLEOTIDE SEQUENCE [LARGE SCALE GENOMIC DNA]</scope>
    <source>
        <strain evidence="4">CICC 10671\DSM 43846</strain>
    </source>
</reference>
<dbReference type="Gene3D" id="3.40.50.720">
    <property type="entry name" value="NAD(P)-binding Rossmann-like Domain"/>
    <property type="match status" value="1"/>
</dbReference>
<evidence type="ECO:0000313" key="4">
    <source>
        <dbReference type="Proteomes" id="UP000633619"/>
    </source>
</evidence>
<dbReference type="EMBL" id="JAECVW010000003">
    <property type="protein sequence ID" value="MBH8595018.1"/>
    <property type="molecule type" value="Genomic_DNA"/>
</dbReference>
<feature type="domain" description="NAD-dependent epimerase/dehydratase" evidence="2">
    <location>
        <begin position="3"/>
        <end position="234"/>
    </location>
</feature>
<dbReference type="InterPro" id="IPR036291">
    <property type="entry name" value="NAD(P)-bd_dom_sf"/>
</dbReference>
<keyword evidence="4" id="KW-1185">Reference proteome</keyword>
<dbReference type="PANTHER" id="PTHR43000">
    <property type="entry name" value="DTDP-D-GLUCOSE 4,6-DEHYDRATASE-RELATED"/>
    <property type="match status" value="1"/>
</dbReference>
<name>A0A8I1DC23_THEIN</name>
<dbReference type="Proteomes" id="UP000633619">
    <property type="component" value="Unassembled WGS sequence"/>
</dbReference>
<accession>A0A8I1DC23</accession>
<comment type="similarity">
    <text evidence="1">Belongs to the NAD(P)-dependent epimerase/dehydratase family.</text>
</comment>
<dbReference type="RefSeq" id="WP_181731342.1">
    <property type="nucleotide sequence ID" value="NZ_JACEIR010000002.1"/>
</dbReference>
<sequence length="312" mass="35198">MKVIVTGGAGFIGSHIVDLLIERGDQVVIIDNLSSGKKEHIHPEAKWIEVDLTNPELRDVFMREKPEAVIHQAAQIRVDVSVEDPVFDANTNIIGTINLLEACRKSGVKKVVYASSAAVYGDPKYLPVDEEHPVSPLSGYGISKHTVEHYLEVYAHLYGLKYTILRYANVYGLRQDPRGEGGVISILVDKYLKKEPFTIFGDGKQTRDYIYVEDVAKANVAALSKGDGEILNVGTGVQTSLNQLLTLFDEIASFENQKVHGPDRPGDIKHSYFNNDKVCRILDWKPKYTLMEGLRKTYEYYQNEYRKMDKEM</sequence>